<evidence type="ECO:0000256" key="1">
    <source>
        <dbReference type="SAM" id="Phobius"/>
    </source>
</evidence>
<proteinExistence type="predicted"/>
<feature type="transmembrane region" description="Helical" evidence="1">
    <location>
        <begin position="71"/>
        <end position="94"/>
    </location>
</feature>
<dbReference type="InterPro" id="IPR006750">
    <property type="entry name" value="YdcZ"/>
</dbReference>
<keyword evidence="1" id="KW-0812">Transmembrane</keyword>
<dbReference type="EMBL" id="SIHI01000001">
    <property type="protein sequence ID" value="TWT58015.1"/>
    <property type="molecule type" value="Genomic_DNA"/>
</dbReference>
<keyword evidence="3" id="KW-1185">Reference proteome</keyword>
<keyword evidence="1" id="KW-1133">Transmembrane helix</keyword>
<dbReference type="Pfam" id="PF04657">
    <property type="entry name" value="DMT_YdcZ"/>
    <property type="match status" value="1"/>
</dbReference>
<protein>
    <recommendedName>
        <fullName evidence="4">EamA-like transporter family protein</fullName>
    </recommendedName>
</protein>
<feature type="transmembrane region" description="Helical" evidence="1">
    <location>
        <begin position="129"/>
        <end position="146"/>
    </location>
</feature>
<gene>
    <name evidence="2" type="ORF">KOR42_13840</name>
</gene>
<dbReference type="GO" id="GO:0005886">
    <property type="term" value="C:plasma membrane"/>
    <property type="evidence" value="ECO:0007669"/>
    <property type="project" value="TreeGrafter"/>
</dbReference>
<comment type="caution">
    <text evidence="2">The sequence shown here is derived from an EMBL/GenBank/DDBJ whole genome shotgun (WGS) entry which is preliminary data.</text>
</comment>
<dbReference type="RefSeq" id="WP_146508121.1">
    <property type="nucleotide sequence ID" value="NZ_SIHI01000001.1"/>
</dbReference>
<dbReference type="PANTHER" id="PTHR34821">
    <property type="entry name" value="INNER MEMBRANE PROTEIN YDCZ"/>
    <property type="match status" value="1"/>
</dbReference>
<sequence length="148" mass="15410">MKIFALMFVTAVAAFVIPVQAIVNGRLGQSVQNPFLAAVISFLGGTIVLTIALVIWSRGLPTVPSETSIPWYLYTGGLLGAVYVTTVLCVVPTLGTANVIAAAIVGQLLMSLFIDQLGLLGVSQEPISLMKVCGAVLLIVGALLIQRG</sequence>
<evidence type="ECO:0000313" key="2">
    <source>
        <dbReference type="EMBL" id="TWT58015.1"/>
    </source>
</evidence>
<dbReference type="AlphaFoldDB" id="A0A5C5X7C3"/>
<dbReference type="OrthoDB" id="7864805at2"/>
<evidence type="ECO:0000313" key="3">
    <source>
        <dbReference type="Proteomes" id="UP000317243"/>
    </source>
</evidence>
<feature type="transmembrane region" description="Helical" evidence="1">
    <location>
        <begin position="100"/>
        <end position="122"/>
    </location>
</feature>
<feature type="transmembrane region" description="Helical" evidence="1">
    <location>
        <begin position="37"/>
        <end position="59"/>
    </location>
</feature>
<organism evidence="2 3">
    <name type="scientific">Thalassoglobus neptunius</name>
    <dbReference type="NCBI Taxonomy" id="1938619"/>
    <lineage>
        <taxon>Bacteria</taxon>
        <taxon>Pseudomonadati</taxon>
        <taxon>Planctomycetota</taxon>
        <taxon>Planctomycetia</taxon>
        <taxon>Planctomycetales</taxon>
        <taxon>Planctomycetaceae</taxon>
        <taxon>Thalassoglobus</taxon>
    </lineage>
</organism>
<keyword evidence="1" id="KW-0472">Membrane</keyword>
<dbReference type="Proteomes" id="UP000317243">
    <property type="component" value="Unassembled WGS sequence"/>
</dbReference>
<evidence type="ECO:0008006" key="4">
    <source>
        <dbReference type="Google" id="ProtNLM"/>
    </source>
</evidence>
<accession>A0A5C5X7C3</accession>
<dbReference type="PANTHER" id="PTHR34821:SF2">
    <property type="entry name" value="INNER MEMBRANE PROTEIN YDCZ"/>
    <property type="match status" value="1"/>
</dbReference>
<name>A0A5C5X7C3_9PLAN</name>
<reference evidence="2 3" key="1">
    <citation type="submission" date="2019-02" db="EMBL/GenBank/DDBJ databases">
        <title>Deep-cultivation of Planctomycetes and their phenomic and genomic characterization uncovers novel biology.</title>
        <authorList>
            <person name="Wiegand S."/>
            <person name="Jogler M."/>
            <person name="Boedeker C."/>
            <person name="Pinto D."/>
            <person name="Vollmers J."/>
            <person name="Rivas-Marin E."/>
            <person name="Kohn T."/>
            <person name="Peeters S.H."/>
            <person name="Heuer A."/>
            <person name="Rast P."/>
            <person name="Oberbeckmann S."/>
            <person name="Bunk B."/>
            <person name="Jeske O."/>
            <person name="Meyerdierks A."/>
            <person name="Storesund J.E."/>
            <person name="Kallscheuer N."/>
            <person name="Luecker S."/>
            <person name="Lage O.M."/>
            <person name="Pohl T."/>
            <person name="Merkel B.J."/>
            <person name="Hornburger P."/>
            <person name="Mueller R.-W."/>
            <person name="Bruemmer F."/>
            <person name="Labrenz M."/>
            <person name="Spormann A.M."/>
            <person name="Op Den Camp H."/>
            <person name="Overmann J."/>
            <person name="Amann R."/>
            <person name="Jetten M.S.M."/>
            <person name="Mascher T."/>
            <person name="Medema M.H."/>
            <person name="Devos D.P."/>
            <person name="Kaster A.-K."/>
            <person name="Ovreas L."/>
            <person name="Rohde M."/>
            <person name="Galperin M.Y."/>
            <person name="Jogler C."/>
        </authorList>
    </citation>
    <scope>NUCLEOTIDE SEQUENCE [LARGE SCALE GENOMIC DNA]</scope>
    <source>
        <strain evidence="2 3">KOR42</strain>
    </source>
</reference>